<name>A0AAN7Z7Z8_9PEZI</name>
<accession>A0AAN7Z7Z8</accession>
<reference evidence="1 2" key="1">
    <citation type="submission" date="2023-10" db="EMBL/GenBank/DDBJ databases">
        <title>Draft genome sequence of Xylaria bambusicola isolate GMP-LS, the root and basal stem rot pathogen of sugarcane in Indonesia.</title>
        <authorList>
            <person name="Selvaraj P."/>
            <person name="Muralishankar V."/>
            <person name="Muruganantham S."/>
            <person name="Sp S."/>
            <person name="Haryani S."/>
            <person name="Lau K.J.X."/>
            <person name="Naqvi N.I."/>
        </authorList>
    </citation>
    <scope>NUCLEOTIDE SEQUENCE [LARGE SCALE GENOMIC DNA]</scope>
    <source>
        <strain evidence="1">GMP-LS</strain>
    </source>
</reference>
<gene>
    <name evidence="1" type="ORF">RRF57_008091</name>
</gene>
<evidence type="ECO:0000313" key="1">
    <source>
        <dbReference type="EMBL" id="KAK5632377.1"/>
    </source>
</evidence>
<sequence length="86" mass="9538">MLPLVKSDFLRIRISSGINATDGGLGYGRTRSSTCREIRRQSDGTLSSFTEIRNVGSFGITRNLFPNLDLKALSTWILFLLVVLFG</sequence>
<dbReference type="Proteomes" id="UP001305414">
    <property type="component" value="Unassembled WGS sequence"/>
</dbReference>
<proteinExistence type="predicted"/>
<protein>
    <submittedName>
        <fullName evidence="1">Uncharacterized protein</fullName>
    </submittedName>
</protein>
<comment type="caution">
    <text evidence="1">The sequence shown here is derived from an EMBL/GenBank/DDBJ whole genome shotgun (WGS) entry which is preliminary data.</text>
</comment>
<keyword evidence="2" id="KW-1185">Reference proteome</keyword>
<organism evidence="1 2">
    <name type="scientific">Xylaria bambusicola</name>
    <dbReference type="NCBI Taxonomy" id="326684"/>
    <lineage>
        <taxon>Eukaryota</taxon>
        <taxon>Fungi</taxon>
        <taxon>Dikarya</taxon>
        <taxon>Ascomycota</taxon>
        <taxon>Pezizomycotina</taxon>
        <taxon>Sordariomycetes</taxon>
        <taxon>Xylariomycetidae</taxon>
        <taxon>Xylariales</taxon>
        <taxon>Xylariaceae</taxon>
        <taxon>Xylaria</taxon>
    </lineage>
</organism>
<dbReference type="EMBL" id="JAWHQM010000024">
    <property type="protein sequence ID" value="KAK5632377.1"/>
    <property type="molecule type" value="Genomic_DNA"/>
</dbReference>
<dbReference type="AlphaFoldDB" id="A0AAN7Z7Z8"/>
<evidence type="ECO:0000313" key="2">
    <source>
        <dbReference type="Proteomes" id="UP001305414"/>
    </source>
</evidence>